<dbReference type="EMBL" id="GG692401">
    <property type="protein sequence ID" value="EER31412.1"/>
    <property type="molecule type" value="Genomic_DNA"/>
</dbReference>
<evidence type="ECO:0000256" key="2">
    <source>
        <dbReference type="ARBA" id="ARBA00006543"/>
    </source>
</evidence>
<evidence type="ECO:0000256" key="9">
    <source>
        <dbReference type="RuleBase" id="RU364149"/>
    </source>
</evidence>
<dbReference type="InterPro" id="IPR048338">
    <property type="entry name" value="Mediator_Med16"/>
</dbReference>
<evidence type="ECO:0000259" key="10">
    <source>
        <dbReference type="Pfam" id="PF11635"/>
    </source>
</evidence>
<evidence type="ECO:0000259" key="11">
    <source>
        <dbReference type="Pfam" id="PF20719"/>
    </source>
</evidence>
<comment type="similarity">
    <text evidence="2 9">Belongs to the Mediator complex subunit 16 family.</text>
</comment>
<dbReference type="RefSeq" id="XP_002550844.1">
    <property type="nucleotide sequence ID" value="XM_002550798.1"/>
</dbReference>
<keyword evidence="4 9" id="KW-0805">Transcription regulation</keyword>
<comment type="function">
    <text evidence="9">Component of the Mediator complex, a coactivator involved in the regulated transcription of nearly all RNA polymerase II-dependent genes. Mediator functions as a bridge to convey information from gene-specific regulatory proteins to the basal RNA polymerase II transcription machinery. Mediator is recruited to promoters by direct interactions with regulatory proteins and serves as a scaffold for the assembly of a functional preinitiation complex with RNA polymerase II and the general transcription factors.</text>
</comment>
<sequence length="944" mass="107436">MEKEVVNKHLLDITRTSDLISWSRNGSIAYIPPTSTSNTNLLLTYIENVNGVTWQLAKPLPINIKIDNSNNFLPQLSLVSWSTLSTDLAICDIYGNFYILLAGVRLLESKDVMSPSFELTSFNHMEMIYRDIINNDINSPVNPGASVIAYKWLNIEKPQIWNKPATRVNLDYPNSDGNSFMYAYGVNQYQPHGVCHPIATKQAILVLRKNGQLMLYYQGEHKVEYHKISHNLTEEFQIVDKAGIGFTNDKQVIITTWDSVTNNISTYSVEINWGFLTESAKRQKVDAHYHTPKESQKPPKLTVKKIHQMKPQEFYHEGEEQYGQSFNVTELSSIDIISANPDSNSKLSILITYDSSVIYRYSLDHAVVSDVFTGLGLQKNVQWQGRESRTITLRDRLIRSGEIESVTAGFLDYTFSILYKDGTIEVIDTRTLKIQNKITEDTKPSQISSIFDIGFEVPKLDHTKPLIMAVSPNSAAVVYTEVFADSPNLKLKPFERTRNLGNEQGELYTTAVGFAYCHALALYSSTGSDDLIILIQSEAERLRKLIGDNDNKDLELEIRKFIGIVITECHKAINFQIDGYSKDGIEKLLSSNNASLHKLLSLHFILGEVQQNHQASDINMIILHLRSTSLGIMFSLSNIYRQISKKKPSEDSLQDSINRGECIISLLGSFKWLIDLLAYLNQELLQLTYMKNSNLSNSKLTLKNSLAIPIIMGKVPRLFLVYAITSMGRTHEILKKLHKDLTDSNKLFTPMKESLNRYFSIYNTAPITVNLFENFLRECDALCTKELSAKFKNKEHALRCEQKLVCQGELPDEFIEVAQILLDRFTLTSSREIKVAELISYPTEWLDIGVMRNRLRVDPRQIINETPGKIIPRWSLDSEHIDALRKTFIYDEGEDLKGLRQCTRCRAISSVTDISIFDAPLHVGLWTMLFQRNCNCGNPWITNL</sequence>
<dbReference type="GO" id="GO:0016592">
    <property type="term" value="C:mediator complex"/>
    <property type="evidence" value="ECO:0007669"/>
    <property type="project" value="InterPro"/>
</dbReference>
<keyword evidence="5 9" id="KW-0010">Activator</keyword>
<dbReference type="AlphaFoldDB" id="C5MGE9"/>
<accession>C5MGE9</accession>
<comment type="subunit">
    <text evidence="9">Component of the Mediator complex.</text>
</comment>
<comment type="subcellular location">
    <subcellularLocation>
        <location evidence="1 9">Nucleus</location>
    </subcellularLocation>
</comment>
<dbReference type="PANTHER" id="PTHR13224:SF6">
    <property type="entry name" value="MEDIATOR OF RNA POLYMERASE II TRANSCRIPTION SUBUNIT 16"/>
    <property type="match status" value="1"/>
</dbReference>
<dbReference type="VEuPathDB" id="FungiDB:CTRG_05142"/>
<proteinExistence type="inferred from homology"/>
<dbReference type="InterPro" id="IPR048339">
    <property type="entry name" value="Mediator_Med16_C"/>
</dbReference>
<dbReference type="PANTHER" id="PTHR13224">
    <property type="entry name" value="THYROID HORMONE RECEPTOR-ASSOCIATED PROTEIN-RELATED"/>
    <property type="match status" value="1"/>
</dbReference>
<evidence type="ECO:0000256" key="3">
    <source>
        <dbReference type="ARBA" id="ARBA00019614"/>
    </source>
</evidence>
<dbReference type="Proteomes" id="UP000002037">
    <property type="component" value="Unassembled WGS sequence"/>
</dbReference>
<feature type="domain" description="Mediator complex subunit 16 C-terminal" evidence="11">
    <location>
        <begin position="829"/>
        <end position="941"/>
    </location>
</feature>
<dbReference type="Pfam" id="PF11635">
    <property type="entry name" value="Med16_N"/>
    <property type="match status" value="1"/>
</dbReference>
<evidence type="ECO:0000256" key="4">
    <source>
        <dbReference type="ARBA" id="ARBA00023015"/>
    </source>
</evidence>
<evidence type="ECO:0000256" key="8">
    <source>
        <dbReference type="ARBA" id="ARBA00032015"/>
    </source>
</evidence>
<dbReference type="InterPro" id="IPR021665">
    <property type="entry name" value="Mediator_Med16_N"/>
</dbReference>
<dbReference type="GO" id="GO:0045893">
    <property type="term" value="P:positive regulation of DNA-templated transcription"/>
    <property type="evidence" value="ECO:0007669"/>
    <property type="project" value="TreeGrafter"/>
</dbReference>
<name>C5MGE9_CANTT</name>
<reference evidence="12 13" key="1">
    <citation type="journal article" date="2009" name="Nature">
        <title>Evolution of pathogenicity and sexual reproduction in eight Candida genomes.</title>
        <authorList>
            <person name="Butler G."/>
            <person name="Rasmussen M.D."/>
            <person name="Lin M.F."/>
            <person name="Santos M.A."/>
            <person name="Sakthikumar S."/>
            <person name="Munro C.A."/>
            <person name="Rheinbay E."/>
            <person name="Grabherr M."/>
            <person name="Forche A."/>
            <person name="Reedy J.L."/>
            <person name="Agrafioti I."/>
            <person name="Arnaud M.B."/>
            <person name="Bates S."/>
            <person name="Brown A.J."/>
            <person name="Brunke S."/>
            <person name="Costanzo M.C."/>
            <person name="Fitzpatrick D.A."/>
            <person name="de Groot P.W."/>
            <person name="Harris D."/>
            <person name="Hoyer L.L."/>
            <person name="Hube B."/>
            <person name="Klis F.M."/>
            <person name="Kodira C."/>
            <person name="Lennard N."/>
            <person name="Logue M.E."/>
            <person name="Martin R."/>
            <person name="Neiman A.M."/>
            <person name="Nikolaou E."/>
            <person name="Quail M.A."/>
            <person name="Quinn J."/>
            <person name="Santos M.C."/>
            <person name="Schmitzberger F.F."/>
            <person name="Sherlock G."/>
            <person name="Shah P."/>
            <person name="Silverstein K.A."/>
            <person name="Skrzypek M.S."/>
            <person name="Soll D."/>
            <person name="Staggs R."/>
            <person name="Stansfield I."/>
            <person name="Stumpf M.P."/>
            <person name="Sudbery P.E."/>
            <person name="Srikantha T."/>
            <person name="Zeng Q."/>
            <person name="Berman J."/>
            <person name="Berriman M."/>
            <person name="Heitman J."/>
            <person name="Gow N.A."/>
            <person name="Lorenz M.C."/>
            <person name="Birren B.W."/>
            <person name="Kellis M."/>
            <person name="Cuomo C.A."/>
        </authorList>
    </citation>
    <scope>NUCLEOTIDE SEQUENCE [LARGE SCALE GENOMIC DNA]</scope>
    <source>
        <strain evidence="13">ATCC MYA-3404 / T1</strain>
    </source>
</reference>
<evidence type="ECO:0000256" key="1">
    <source>
        <dbReference type="ARBA" id="ARBA00004123"/>
    </source>
</evidence>
<keyword evidence="6 9" id="KW-0804">Transcription</keyword>
<dbReference type="GeneID" id="8299298"/>
<evidence type="ECO:0000313" key="12">
    <source>
        <dbReference type="EMBL" id="EER31412.1"/>
    </source>
</evidence>
<dbReference type="KEGG" id="ctp:CTRG_05142"/>
<gene>
    <name evidence="9" type="primary">MED16</name>
    <name evidence="12" type="ORF">CTRG_05142</name>
</gene>
<dbReference type="HOGENOM" id="CLU_013428_0_0_1"/>
<evidence type="ECO:0000256" key="7">
    <source>
        <dbReference type="ARBA" id="ARBA00023242"/>
    </source>
</evidence>
<feature type="domain" description="Mediator complex subunit Med16 N-terminal" evidence="10">
    <location>
        <begin position="137"/>
        <end position="459"/>
    </location>
</feature>
<keyword evidence="7 9" id="KW-0539">Nucleus</keyword>
<evidence type="ECO:0000256" key="6">
    <source>
        <dbReference type="ARBA" id="ARBA00023163"/>
    </source>
</evidence>
<dbReference type="OrthoDB" id="4139168at2759"/>
<dbReference type="STRING" id="294747.C5MGE9"/>
<evidence type="ECO:0000256" key="5">
    <source>
        <dbReference type="ARBA" id="ARBA00023159"/>
    </source>
</evidence>
<protein>
    <recommendedName>
        <fullName evidence="3 9">Mediator of RNA polymerase II transcription subunit 16</fullName>
    </recommendedName>
    <alternativeName>
        <fullName evidence="8 9">Mediator complex subunit 16</fullName>
    </alternativeName>
</protein>
<dbReference type="eggNOG" id="ENOG502QWAC">
    <property type="taxonomic scope" value="Eukaryota"/>
</dbReference>
<evidence type="ECO:0000313" key="13">
    <source>
        <dbReference type="Proteomes" id="UP000002037"/>
    </source>
</evidence>
<keyword evidence="13" id="KW-1185">Reference proteome</keyword>
<organism evidence="12 13">
    <name type="scientific">Candida tropicalis (strain ATCC MYA-3404 / T1)</name>
    <name type="common">Yeast</name>
    <dbReference type="NCBI Taxonomy" id="294747"/>
    <lineage>
        <taxon>Eukaryota</taxon>
        <taxon>Fungi</taxon>
        <taxon>Dikarya</taxon>
        <taxon>Ascomycota</taxon>
        <taxon>Saccharomycotina</taxon>
        <taxon>Pichiomycetes</taxon>
        <taxon>Debaryomycetaceae</taxon>
        <taxon>Candida/Lodderomyces clade</taxon>
        <taxon>Candida</taxon>
    </lineage>
</organism>
<dbReference type="Pfam" id="PF20719">
    <property type="entry name" value="Med16_C"/>
    <property type="match status" value="1"/>
</dbReference>